<dbReference type="AlphaFoldDB" id="A0AAV9HHV6"/>
<evidence type="ECO:0000313" key="4">
    <source>
        <dbReference type="Proteomes" id="UP001321749"/>
    </source>
</evidence>
<dbReference type="EMBL" id="MU865029">
    <property type="protein sequence ID" value="KAK4459749.1"/>
    <property type="molecule type" value="Genomic_DNA"/>
</dbReference>
<evidence type="ECO:0000313" key="3">
    <source>
        <dbReference type="EMBL" id="KAK4459749.1"/>
    </source>
</evidence>
<feature type="domain" description="Heterokaryon incompatibility" evidence="2">
    <location>
        <begin position="152"/>
        <end position="296"/>
    </location>
</feature>
<reference evidence="3" key="1">
    <citation type="journal article" date="2023" name="Mol. Phylogenet. Evol.">
        <title>Genome-scale phylogeny and comparative genomics of the fungal order Sordariales.</title>
        <authorList>
            <person name="Hensen N."/>
            <person name="Bonometti L."/>
            <person name="Westerberg I."/>
            <person name="Brannstrom I.O."/>
            <person name="Guillou S."/>
            <person name="Cros-Aarteil S."/>
            <person name="Calhoun S."/>
            <person name="Haridas S."/>
            <person name="Kuo A."/>
            <person name="Mondo S."/>
            <person name="Pangilinan J."/>
            <person name="Riley R."/>
            <person name="LaButti K."/>
            <person name="Andreopoulos B."/>
            <person name="Lipzen A."/>
            <person name="Chen C."/>
            <person name="Yan M."/>
            <person name="Daum C."/>
            <person name="Ng V."/>
            <person name="Clum A."/>
            <person name="Steindorff A."/>
            <person name="Ohm R.A."/>
            <person name="Martin F."/>
            <person name="Silar P."/>
            <person name="Natvig D.O."/>
            <person name="Lalanne C."/>
            <person name="Gautier V."/>
            <person name="Ament-Velasquez S.L."/>
            <person name="Kruys A."/>
            <person name="Hutchinson M.I."/>
            <person name="Powell A.J."/>
            <person name="Barry K."/>
            <person name="Miller A.N."/>
            <person name="Grigoriev I.V."/>
            <person name="Debuchy R."/>
            <person name="Gladieux P."/>
            <person name="Hiltunen Thoren M."/>
            <person name="Johannesson H."/>
        </authorList>
    </citation>
    <scope>NUCLEOTIDE SEQUENCE</scope>
    <source>
        <strain evidence="3">PSN324</strain>
    </source>
</reference>
<feature type="non-terminal residue" evidence="3">
    <location>
        <position position="433"/>
    </location>
</feature>
<evidence type="ECO:0000259" key="2">
    <source>
        <dbReference type="Pfam" id="PF06985"/>
    </source>
</evidence>
<accession>A0AAV9HHV6</accession>
<dbReference type="PANTHER" id="PTHR24148:SF81">
    <property type="entry name" value="HETEROKARYON INCOMPATIBILITY DOMAIN-CONTAINING PROTEIN"/>
    <property type="match status" value="1"/>
</dbReference>
<dbReference type="InterPro" id="IPR052895">
    <property type="entry name" value="HetReg/Transcr_Mod"/>
</dbReference>
<dbReference type="InterPro" id="IPR010730">
    <property type="entry name" value="HET"/>
</dbReference>
<dbReference type="PANTHER" id="PTHR24148">
    <property type="entry name" value="ANKYRIN REPEAT DOMAIN-CONTAINING PROTEIN 39 HOMOLOG-RELATED"/>
    <property type="match status" value="1"/>
</dbReference>
<dbReference type="Pfam" id="PF06985">
    <property type="entry name" value="HET"/>
    <property type="match status" value="1"/>
</dbReference>
<name>A0AAV9HHV6_9PEZI</name>
<keyword evidence="4" id="KW-1185">Reference proteome</keyword>
<evidence type="ECO:0000256" key="1">
    <source>
        <dbReference type="SAM" id="MobiDB-lite"/>
    </source>
</evidence>
<feature type="compositionally biased region" description="Low complexity" evidence="1">
    <location>
        <begin position="81"/>
        <end position="98"/>
    </location>
</feature>
<protein>
    <submittedName>
        <fullName evidence="3">Heterokaryon incompatibility protein-domain-containing protein</fullName>
    </submittedName>
</protein>
<gene>
    <name evidence="3" type="ORF">QBC42DRAFT_146177</name>
</gene>
<proteinExistence type="predicted"/>
<feature type="region of interest" description="Disordered" evidence="1">
    <location>
        <begin position="75"/>
        <end position="107"/>
    </location>
</feature>
<reference evidence="3" key="2">
    <citation type="submission" date="2023-06" db="EMBL/GenBank/DDBJ databases">
        <authorList>
            <consortium name="Lawrence Berkeley National Laboratory"/>
            <person name="Mondo S.J."/>
            <person name="Hensen N."/>
            <person name="Bonometti L."/>
            <person name="Westerberg I."/>
            <person name="Brannstrom I.O."/>
            <person name="Guillou S."/>
            <person name="Cros-Aarteil S."/>
            <person name="Calhoun S."/>
            <person name="Haridas S."/>
            <person name="Kuo A."/>
            <person name="Pangilinan J."/>
            <person name="Riley R."/>
            <person name="Labutti K."/>
            <person name="Andreopoulos B."/>
            <person name="Lipzen A."/>
            <person name="Chen C."/>
            <person name="Yanf M."/>
            <person name="Daum C."/>
            <person name="Ng V."/>
            <person name="Clum A."/>
            <person name="Steindorff A."/>
            <person name="Ohm R."/>
            <person name="Martin F."/>
            <person name="Silar P."/>
            <person name="Natvig D."/>
            <person name="Lalanne C."/>
            <person name="Gautier V."/>
            <person name="Ament-Velasquez S.L."/>
            <person name="Kruys A."/>
            <person name="Hutchinson M.I."/>
            <person name="Powell A.J."/>
            <person name="Barry K."/>
            <person name="Miller A.N."/>
            <person name="Grigoriev I.V."/>
            <person name="Debuchy R."/>
            <person name="Gladieux P."/>
            <person name="Thoren M.H."/>
            <person name="Johannesson H."/>
        </authorList>
    </citation>
    <scope>NUCLEOTIDE SEQUENCE</scope>
    <source>
        <strain evidence="3">PSN324</strain>
    </source>
</reference>
<organism evidence="3 4">
    <name type="scientific">Cladorrhinum samala</name>
    <dbReference type="NCBI Taxonomy" id="585594"/>
    <lineage>
        <taxon>Eukaryota</taxon>
        <taxon>Fungi</taxon>
        <taxon>Dikarya</taxon>
        <taxon>Ascomycota</taxon>
        <taxon>Pezizomycotina</taxon>
        <taxon>Sordariomycetes</taxon>
        <taxon>Sordariomycetidae</taxon>
        <taxon>Sordariales</taxon>
        <taxon>Podosporaceae</taxon>
        <taxon>Cladorrhinum</taxon>
    </lineage>
</organism>
<sequence length="433" mass="47831">MTRWHAPACHAPDIIVDEATSMPSCRNCGLTPNIGDIIAHQGTSNSFPEPPPDELPGQMSLWWPPTVKYTTYDPDLNDMIASPSPSASGAMSGSSSPPQESDTGPTLCRTPIYPHPISPSQFRLAVLTPRASASSPVHLELETHSLLNHPQYETASYTWGGEDDNNERAQPIYIGDYWDVLLQTQNCRDLLRFLHPKRGVRWVWVDAVCINQLDVGERASQVAQMGMIYKQAFQTVVYLGPDLTPDLGDGNWPRMQRLHGVAEARIPAPTAEPEQEPGKSPILRRRYFSRLWIVQELVLSSRVVIRVGNVDYWATNSPGSLSSSSNEPEGPLAWALHLAMGNELDTPLTDLLGMTATLSCADPRDRIFGLLGIVGEASQRLEPNYSLSSRHVFTGLMADIIITRQFYHVLAYGSGVSSEPRSHIPSWVPDCRS</sequence>
<dbReference type="Proteomes" id="UP001321749">
    <property type="component" value="Unassembled WGS sequence"/>
</dbReference>
<comment type="caution">
    <text evidence="3">The sequence shown here is derived from an EMBL/GenBank/DDBJ whole genome shotgun (WGS) entry which is preliminary data.</text>
</comment>